<dbReference type="AlphaFoldDB" id="A0A2L2TBK8"/>
<evidence type="ECO:0000313" key="3">
    <source>
        <dbReference type="EMBL" id="CEI67448.1"/>
    </source>
</evidence>
<sequence>MFSRSFPRATIVATLCLTALVSGAVSHDDHTVTTEASHATSRRAGQPTDVHGNVMKACGSHISLCGVEDEDNVILVPKTTITKTNNITSTSIKRLKPTTSVIVEISVLTVTDTTKGHCRKTVIAAGPPAEVTVDVTIVAVQEIQKVERITTVSVVTTTASVVEQCFLEKHNGLGHMPEYRGPESSRVVTPHLSSTQTASPAGFTADFDQPSHDSTPNDMEGGLHGQGVYEQGSDE</sequence>
<dbReference type="Proteomes" id="UP000245910">
    <property type="component" value="Chromosome I"/>
</dbReference>
<keyword evidence="4" id="KW-1185">Reference proteome</keyword>
<dbReference type="RefSeq" id="XP_025591163.1">
    <property type="nucleotide sequence ID" value="XM_025732215.1"/>
</dbReference>
<dbReference type="STRING" id="56646.A0A2L2TBK8"/>
<evidence type="ECO:0000256" key="1">
    <source>
        <dbReference type="SAM" id="MobiDB-lite"/>
    </source>
</evidence>
<feature type="chain" id="PRO_5014759718" evidence="2">
    <location>
        <begin position="24"/>
        <end position="235"/>
    </location>
</feature>
<feature type="region of interest" description="Disordered" evidence="1">
    <location>
        <begin position="173"/>
        <end position="235"/>
    </location>
</feature>
<feature type="compositionally biased region" description="Basic and acidic residues" evidence="1">
    <location>
        <begin position="173"/>
        <end position="183"/>
    </location>
</feature>
<evidence type="ECO:0000313" key="4">
    <source>
        <dbReference type="Proteomes" id="UP000245910"/>
    </source>
</evidence>
<dbReference type="GeneID" id="37255599"/>
<protein>
    <submittedName>
        <fullName evidence="3">Uncharacterized protein</fullName>
    </submittedName>
</protein>
<dbReference type="OrthoDB" id="5093918at2759"/>
<dbReference type="KEGG" id="fvn:FVRRES_03960"/>
<keyword evidence="2" id="KW-0732">Signal</keyword>
<feature type="signal peptide" evidence="2">
    <location>
        <begin position="1"/>
        <end position="23"/>
    </location>
</feature>
<organism evidence="3 4">
    <name type="scientific">Fusarium venenatum</name>
    <dbReference type="NCBI Taxonomy" id="56646"/>
    <lineage>
        <taxon>Eukaryota</taxon>
        <taxon>Fungi</taxon>
        <taxon>Dikarya</taxon>
        <taxon>Ascomycota</taxon>
        <taxon>Pezizomycotina</taxon>
        <taxon>Sordariomycetes</taxon>
        <taxon>Hypocreomycetidae</taxon>
        <taxon>Hypocreales</taxon>
        <taxon>Nectriaceae</taxon>
        <taxon>Fusarium</taxon>
    </lineage>
</organism>
<evidence type="ECO:0000256" key="2">
    <source>
        <dbReference type="SAM" id="SignalP"/>
    </source>
</evidence>
<dbReference type="EMBL" id="LN649229">
    <property type="protein sequence ID" value="CEI67448.1"/>
    <property type="molecule type" value="Genomic_DNA"/>
</dbReference>
<name>A0A2L2TBK8_9HYPO</name>
<accession>A0A2L2TBK8</accession>
<proteinExistence type="predicted"/>
<reference evidence="4" key="1">
    <citation type="submission" date="2014-10" db="EMBL/GenBank/DDBJ databases">
        <authorList>
            <person name="King R."/>
        </authorList>
    </citation>
    <scope>NUCLEOTIDE SEQUENCE [LARGE SCALE GENOMIC DNA]</scope>
    <source>
        <strain evidence="4">A3/5</strain>
    </source>
</reference>